<evidence type="ECO:0000313" key="2">
    <source>
        <dbReference type="Proteomes" id="UP000297814"/>
    </source>
</evidence>
<dbReference type="AlphaFoldDB" id="A0A4Z1GCN5"/>
<dbReference type="EMBL" id="PQXK01000259">
    <property type="protein sequence ID" value="TGO33230.1"/>
    <property type="molecule type" value="Genomic_DNA"/>
</dbReference>
<gene>
    <name evidence="1" type="ORF">BHYA_0259g00120</name>
</gene>
<keyword evidence="2" id="KW-1185">Reference proteome</keyword>
<sequence>MTRCDTYTGFPVGAAAAVAIADVDAYFEVATSLDACSELVDDVALEYEAFVAGAATAKSFWLTILAKISNEKDNEDELPELEAEVEAEAEVSELEVIVLFTDTIVDVS</sequence>
<accession>A0A4Z1GCN5</accession>
<protein>
    <submittedName>
        <fullName evidence="1">Uncharacterized protein</fullName>
    </submittedName>
</protein>
<dbReference type="Proteomes" id="UP000297814">
    <property type="component" value="Unassembled WGS sequence"/>
</dbReference>
<organism evidence="1 2">
    <name type="scientific">Botrytis hyacinthi</name>
    <dbReference type="NCBI Taxonomy" id="278943"/>
    <lineage>
        <taxon>Eukaryota</taxon>
        <taxon>Fungi</taxon>
        <taxon>Dikarya</taxon>
        <taxon>Ascomycota</taxon>
        <taxon>Pezizomycotina</taxon>
        <taxon>Leotiomycetes</taxon>
        <taxon>Helotiales</taxon>
        <taxon>Sclerotiniaceae</taxon>
        <taxon>Botrytis</taxon>
    </lineage>
</organism>
<proteinExistence type="predicted"/>
<name>A0A4Z1GCN5_9HELO</name>
<reference evidence="1 2" key="1">
    <citation type="submission" date="2017-12" db="EMBL/GenBank/DDBJ databases">
        <title>Comparative genomics of Botrytis spp.</title>
        <authorList>
            <person name="Valero-Jimenez C.A."/>
            <person name="Tapia P."/>
            <person name="Veloso J."/>
            <person name="Silva-Moreno E."/>
            <person name="Staats M."/>
            <person name="Valdes J.H."/>
            <person name="Van Kan J.A.L."/>
        </authorList>
    </citation>
    <scope>NUCLEOTIDE SEQUENCE [LARGE SCALE GENOMIC DNA]</scope>
    <source>
        <strain evidence="1 2">Bh0001</strain>
    </source>
</reference>
<comment type="caution">
    <text evidence="1">The sequence shown here is derived from an EMBL/GenBank/DDBJ whole genome shotgun (WGS) entry which is preliminary data.</text>
</comment>
<evidence type="ECO:0000313" key="1">
    <source>
        <dbReference type="EMBL" id="TGO33230.1"/>
    </source>
</evidence>